<dbReference type="Proteomes" id="UP000234857">
    <property type="component" value="Unassembled WGS sequence"/>
</dbReference>
<reference evidence="1 2" key="1">
    <citation type="submission" date="2017-11" db="EMBL/GenBank/DDBJ databases">
        <title>Genome-resolved metagenomics identifies genetic mobility, metabolic interactions, and unexpected diversity in perchlorate-reducing communities.</title>
        <authorList>
            <person name="Barnum T.P."/>
            <person name="Figueroa I.A."/>
            <person name="Carlstrom C.I."/>
            <person name="Lucas L.N."/>
            <person name="Engelbrektson A.L."/>
            <person name="Coates J.D."/>
        </authorList>
    </citation>
    <scope>NUCLEOTIDE SEQUENCE [LARGE SCALE GENOMIC DNA]</scope>
    <source>
        <strain evidence="1">BM706</strain>
    </source>
</reference>
<sequence length="135" mass="16207">MKKKLLILGVAPNLIIDKNFIEIEKRFNREKFEYNLLVTKNYKNELVDKYVGFPNDFIKENMIFDFSGYDKIIVCQCRDLRTDFLNVYLFLKNNGVTKTNVIYNNNKIGVFNLKRLNKLNLYLYKFLSFYKKLGF</sequence>
<dbReference type="EMBL" id="PKTG01000041">
    <property type="protein sequence ID" value="PLX19112.1"/>
    <property type="molecule type" value="Genomic_DNA"/>
</dbReference>
<evidence type="ECO:0000313" key="1">
    <source>
        <dbReference type="EMBL" id="PLX19112.1"/>
    </source>
</evidence>
<accession>A0A2N5ZKH6</accession>
<proteinExistence type="predicted"/>
<comment type="caution">
    <text evidence="1">The sequence shown here is derived from an EMBL/GenBank/DDBJ whole genome shotgun (WGS) entry which is preliminary data.</text>
</comment>
<evidence type="ECO:0000313" key="2">
    <source>
        <dbReference type="Proteomes" id="UP000234857"/>
    </source>
</evidence>
<protein>
    <submittedName>
        <fullName evidence="1">Uncharacterized protein</fullName>
    </submittedName>
</protein>
<name>A0A2N5ZKH6_MUIH1</name>
<gene>
    <name evidence="1" type="ORF">C0601_02765</name>
</gene>
<organism evidence="1 2">
    <name type="scientific">Muiribacterium halophilum</name>
    <dbReference type="NCBI Taxonomy" id="2053465"/>
    <lineage>
        <taxon>Bacteria</taxon>
        <taxon>Candidatus Muiribacteriota</taxon>
        <taxon>Candidatus Muiribacteriia</taxon>
        <taxon>Candidatus Muiribacteriales</taxon>
        <taxon>Candidatus Muiribacteriaceae</taxon>
        <taxon>Candidatus Muiribacterium</taxon>
    </lineage>
</organism>
<dbReference type="AlphaFoldDB" id="A0A2N5ZKH6"/>